<dbReference type="EMBL" id="CP157947">
    <property type="protein sequence ID" value="XBS69569.1"/>
    <property type="molecule type" value="Genomic_DNA"/>
</dbReference>
<dbReference type="AlphaFoldDB" id="A0AAU7Q967"/>
<organism evidence="1">
    <name type="scientific">Acerihabitans sp. KWT182</name>
    <dbReference type="NCBI Taxonomy" id="3157919"/>
    <lineage>
        <taxon>Bacteria</taxon>
        <taxon>Pseudomonadati</taxon>
        <taxon>Pseudomonadota</taxon>
        <taxon>Gammaproteobacteria</taxon>
        <taxon>Enterobacterales</taxon>
        <taxon>Pectobacteriaceae</taxon>
        <taxon>Acerihabitans</taxon>
    </lineage>
</organism>
<evidence type="ECO:0008006" key="2">
    <source>
        <dbReference type="Google" id="ProtNLM"/>
    </source>
</evidence>
<name>A0AAU7Q967_9GAMM</name>
<accession>A0AAU7Q967</accession>
<protein>
    <recommendedName>
        <fullName evidence="2">PE domain-containing protein</fullName>
    </recommendedName>
</protein>
<sequence>MTAPVAAPTVVHAINEARRASGEAINQVSNTAIPSVAVPAASAAAITVGLMPSSGQLYLMQVSGLFLALLNAADNFGVELLSDELIPRLAAVQVSDDPVPDMFISLPQ</sequence>
<reference evidence="1" key="1">
    <citation type="submission" date="2024-06" db="EMBL/GenBank/DDBJ databases">
        <authorList>
            <person name="Coelho C."/>
            <person name="Bento M."/>
            <person name="Garcia E."/>
            <person name="Camelo A."/>
            <person name="Brandao I."/>
            <person name="Espirito Santo C."/>
            <person name="Trovao J."/>
            <person name="Verissimo A."/>
            <person name="Costa J."/>
            <person name="Tiago I."/>
        </authorList>
    </citation>
    <scope>NUCLEOTIDE SEQUENCE</scope>
    <source>
        <strain evidence="1">KWT182</strain>
    </source>
</reference>
<gene>
    <name evidence="1" type="ORF">ABK905_25000</name>
</gene>
<proteinExistence type="predicted"/>
<evidence type="ECO:0000313" key="1">
    <source>
        <dbReference type="EMBL" id="XBS69569.1"/>
    </source>
</evidence>